<evidence type="ECO:0000313" key="1">
    <source>
        <dbReference type="EMBL" id="VTZ59887.1"/>
    </source>
</evidence>
<proteinExistence type="predicted"/>
<dbReference type="AlphaFoldDB" id="A0A508WSX0"/>
<organism evidence="1">
    <name type="scientific">Sinorhizobium medicae</name>
    <dbReference type="NCBI Taxonomy" id="110321"/>
    <lineage>
        <taxon>Bacteria</taxon>
        <taxon>Pseudomonadati</taxon>
        <taxon>Pseudomonadota</taxon>
        <taxon>Alphaproteobacteria</taxon>
        <taxon>Hyphomicrobiales</taxon>
        <taxon>Rhizobiaceae</taxon>
        <taxon>Sinorhizobium/Ensifer group</taxon>
        <taxon>Sinorhizobium</taxon>
    </lineage>
</organism>
<dbReference type="EMBL" id="CABFNB010000033">
    <property type="protein sequence ID" value="VTZ59887.1"/>
    <property type="molecule type" value="Genomic_DNA"/>
</dbReference>
<gene>
    <name evidence="1" type="ORF">EMEDMD4_1280074</name>
</gene>
<dbReference type="Proteomes" id="UP000507954">
    <property type="component" value="Unassembled WGS sequence"/>
</dbReference>
<protein>
    <submittedName>
        <fullName evidence="1">Uncharacterized protein</fullName>
    </submittedName>
</protein>
<sequence length="99" mass="11251">MTARCGSAMIPHPMNNRSHRVQARRGNFVQVHGELPNDFELAKGVATLATVYFCRERQRWGWEDNSSNLDRRGVCPSRTACASHRRRWPPESAGMVEAL</sequence>
<name>A0A508WSX0_9HYPH</name>
<reference evidence="1" key="1">
    <citation type="submission" date="2019-06" db="EMBL/GenBank/DDBJ databases">
        <authorList>
            <person name="Le Quere A."/>
            <person name="Colella S."/>
        </authorList>
    </citation>
    <scope>NUCLEOTIDE SEQUENCE</scope>
    <source>
        <strain evidence="1">EmedicaeMD41</strain>
    </source>
</reference>
<accession>A0A508WSX0</accession>